<proteinExistence type="predicted"/>
<feature type="non-terminal residue" evidence="1">
    <location>
        <position position="1"/>
    </location>
</feature>
<organism evidence="1 2">
    <name type="scientific">Cetraspora pellucida</name>
    <dbReference type="NCBI Taxonomy" id="1433469"/>
    <lineage>
        <taxon>Eukaryota</taxon>
        <taxon>Fungi</taxon>
        <taxon>Fungi incertae sedis</taxon>
        <taxon>Mucoromycota</taxon>
        <taxon>Glomeromycotina</taxon>
        <taxon>Glomeromycetes</taxon>
        <taxon>Diversisporales</taxon>
        <taxon>Gigasporaceae</taxon>
        <taxon>Cetraspora</taxon>
    </lineage>
</organism>
<accession>A0ACA9MWX0</accession>
<dbReference type="EMBL" id="CAJVPW010010700">
    <property type="protein sequence ID" value="CAG8618325.1"/>
    <property type="molecule type" value="Genomic_DNA"/>
</dbReference>
<feature type="non-terminal residue" evidence="1">
    <location>
        <position position="139"/>
    </location>
</feature>
<reference evidence="1" key="1">
    <citation type="submission" date="2021-06" db="EMBL/GenBank/DDBJ databases">
        <authorList>
            <person name="Kallberg Y."/>
            <person name="Tangrot J."/>
            <person name="Rosling A."/>
        </authorList>
    </citation>
    <scope>NUCLEOTIDE SEQUENCE</scope>
    <source>
        <strain evidence="1">28 12/20/2015</strain>
    </source>
</reference>
<protein>
    <submittedName>
        <fullName evidence="1">6684_t:CDS:1</fullName>
    </submittedName>
</protein>
<sequence>DLSLEYSSCVAYKIPIMIITNEWNEDRNDILNKIKTVVGEEFLFDAIDDEASGFNKILKDCMFKFSGFKEIYNINGLIHSNDQIESMIEYATRLFSFKIPMKVIHDRQKQIEGLSIEGIKSFLSLFYNELINTPIDYSG</sequence>
<evidence type="ECO:0000313" key="1">
    <source>
        <dbReference type="EMBL" id="CAG8618325.1"/>
    </source>
</evidence>
<name>A0ACA9MWX0_9GLOM</name>
<comment type="caution">
    <text evidence="1">The sequence shown here is derived from an EMBL/GenBank/DDBJ whole genome shotgun (WGS) entry which is preliminary data.</text>
</comment>
<dbReference type="Proteomes" id="UP000789366">
    <property type="component" value="Unassembled WGS sequence"/>
</dbReference>
<evidence type="ECO:0000313" key="2">
    <source>
        <dbReference type="Proteomes" id="UP000789366"/>
    </source>
</evidence>
<gene>
    <name evidence="1" type="ORF">SPELUC_LOCUS7770</name>
</gene>
<keyword evidence="2" id="KW-1185">Reference proteome</keyword>